<dbReference type="Gene3D" id="3.30.900.10">
    <property type="entry name" value="HORMA domain"/>
    <property type="match status" value="1"/>
</dbReference>
<dbReference type="Pfam" id="PF02301">
    <property type="entry name" value="HORMA"/>
    <property type="match status" value="1"/>
</dbReference>
<evidence type="ECO:0000256" key="3">
    <source>
        <dbReference type="ARBA" id="ARBA00022454"/>
    </source>
</evidence>
<name>A6IKG4_RAT</name>
<evidence type="ECO:0000256" key="1">
    <source>
        <dbReference type="ARBA" id="ARBA00004123"/>
    </source>
</evidence>
<dbReference type="AlphaFoldDB" id="A6IKG4"/>
<evidence type="ECO:0000256" key="5">
    <source>
        <dbReference type="ARBA" id="ARBA00023254"/>
    </source>
</evidence>
<protein>
    <submittedName>
        <fullName evidence="7">Similar to HORMA domain containing 2, isoform CRA_b</fullName>
    </submittedName>
</protein>
<dbReference type="InterPro" id="IPR036570">
    <property type="entry name" value="HORMA_dom_sf"/>
</dbReference>
<dbReference type="GO" id="GO:0005694">
    <property type="term" value="C:chromosome"/>
    <property type="evidence" value="ECO:0007669"/>
    <property type="project" value="UniProtKB-SubCell"/>
</dbReference>
<comment type="subcellular location">
    <subcellularLocation>
        <location evidence="2">Chromosome</location>
    </subcellularLocation>
    <subcellularLocation>
        <location evidence="1">Nucleus</location>
    </subcellularLocation>
</comment>
<reference evidence="8" key="1">
    <citation type="submission" date="2005-09" db="EMBL/GenBank/DDBJ databases">
        <authorList>
            <person name="Mural R.J."/>
            <person name="Li P.W."/>
            <person name="Adams M.D."/>
            <person name="Amanatides P.G."/>
            <person name="Baden-Tillson H."/>
            <person name="Barnstead M."/>
            <person name="Chin S.H."/>
            <person name="Dew I."/>
            <person name="Evans C.A."/>
            <person name="Ferriera S."/>
            <person name="Flanigan M."/>
            <person name="Fosler C."/>
            <person name="Glodek A."/>
            <person name="Gu Z."/>
            <person name="Holt R.A."/>
            <person name="Jennings D."/>
            <person name="Kraft C.L."/>
            <person name="Lu F."/>
            <person name="Nguyen T."/>
            <person name="Nusskern D.R."/>
            <person name="Pfannkoch C.M."/>
            <person name="Sitter C."/>
            <person name="Sutton G.G."/>
            <person name="Venter J.C."/>
            <person name="Wang Z."/>
            <person name="Woodage T."/>
            <person name="Zheng X.H."/>
            <person name="Zhong F."/>
        </authorList>
    </citation>
    <scope>NUCLEOTIDE SEQUENCE [LARGE SCALE GENOMIC DNA]</scope>
    <source>
        <strain>BN</strain>
        <strain evidence="8">Sprague-Dawley</strain>
    </source>
</reference>
<dbReference type="PANTHER" id="PTHR48225:SF6">
    <property type="entry name" value="HORMA DOMAIN-CONTAINING PROTEIN 2"/>
    <property type="match status" value="1"/>
</dbReference>
<feature type="domain" description="HORMA" evidence="6">
    <location>
        <begin position="29"/>
        <end position="116"/>
    </location>
</feature>
<dbReference type="GO" id="GO:0005634">
    <property type="term" value="C:nucleus"/>
    <property type="evidence" value="ECO:0007669"/>
    <property type="project" value="UniProtKB-SubCell"/>
</dbReference>
<keyword evidence="4" id="KW-0539">Nucleus</keyword>
<dbReference type="GO" id="GO:0051321">
    <property type="term" value="P:meiotic cell cycle"/>
    <property type="evidence" value="ECO:0007669"/>
    <property type="project" value="UniProtKB-KW"/>
</dbReference>
<dbReference type="SUPFAM" id="SSF56019">
    <property type="entry name" value="The spindle assembly checkpoint protein mad2"/>
    <property type="match status" value="1"/>
</dbReference>
<evidence type="ECO:0000256" key="4">
    <source>
        <dbReference type="ARBA" id="ARBA00023242"/>
    </source>
</evidence>
<keyword evidence="5" id="KW-0469">Meiosis</keyword>
<evidence type="ECO:0000256" key="2">
    <source>
        <dbReference type="ARBA" id="ARBA00004286"/>
    </source>
</evidence>
<evidence type="ECO:0000313" key="8">
    <source>
        <dbReference type="Proteomes" id="UP000234681"/>
    </source>
</evidence>
<keyword evidence="3" id="KW-0158">Chromosome</keyword>
<dbReference type="EMBL" id="CH473963">
    <property type="protein sequence ID" value="EDM00228.1"/>
    <property type="molecule type" value="Genomic_DNA"/>
</dbReference>
<gene>
    <name evidence="7" type="primary">LOC498400</name>
    <name evidence="7" type="ORF">rCG_36036</name>
</gene>
<dbReference type="InterPro" id="IPR051294">
    <property type="entry name" value="HORMA_MeioticProgression"/>
</dbReference>
<dbReference type="Proteomes" id="UP000234681">
    <property type="component" value="Chromosome 14"/>
</dbReference>
<dbReference type="InterPro" id="IPR003511">
    <property type="entry name" value="HORMA_dom"/>
</dbReference>
<evidence type="ECO:0000259" key="6">
    <source>
        <dbReference type="PROSITE" id="PS50815"/>
    </source>
</evidence>
<accession>A6IKG4</accession>
<evidence type="ECO:0000313" key="7">
    <source>
        <dbReference type="EMBL" id="EDM00228.1"/>
    </source>
</evidence>
<sequence>MATAQLSHNPRTLKASKKTIFPSQITNERESLVMVKKLFATSISCITYLRGLFPESSYRDRYLDDLSLKILREDKKCPGSLHIIKWIQGCFDALEKRYCSIFPLNSFTQIPRNRRK</sequence>
<proteinExistence type="predicted"/>
<dbReference type="PROSITE" id="PS50815">
    <property type="entry name" value="HORMA"/>
    <property type="match status" value="1"/>
</dbReference>
<organism evidence="7 8">
    <name type="scientific">Rattus norvegicus</name>
    <name type="common">Rat</name>
    <dbReference type="NCBI Taxonomy" id="10116"/>
    <lineage>
        <taxon>Eukaryota</taxon>
        <taxon>Metazoa</taxon>
        <taxon>Chordata</taxon>
        <taxon>Craniata</taxon>
        <taxon>Vertebrata</taxon>
        <taxon>Euteleostomi</taxon>
        <taxon>Mammalia</taxon>
        <taxon>Eutheria</taxon>
        <taxon>Euarchontoglires</taxon>
        <taxon>Glires</taxon>
        <taxon>Rodentia</taxon>
        <taxon>Myomorpha</taxon>
        <taxon>Muroidea</taxon>
        <taxon>Muridae</taxon>
        <taxon>Murinae</taxon>
        <taxon>Rattus</taxon>
    </lineage>
</organism>
<dbReference type="PANTHER" id="PTHR48225">
    <property type="entry name" value="HORMA DOMAIN-CONTAINING PROTEIN 1"/>
    <property type="match status" value="1"/>
</dbReference>